<accession>A0A151JD49</accession>
<evidence type="ECO:0000313" key="2">
    <source>
        <dbReference type="EMBL" id="KYN23691.1"/>
    </source>
</evidence>
<comment type="caution">
    <text evidence="2">The sequence shown here is derived from an EMBL/GenBank/DDBJ whole genome shotgun (WGS) entry which is preliminary data.</text>
</comment>
<reference evidence="3" key="1">
    <citation type="submission" date="2015-12" db="EMBL/GenBank/DDBJ databases">
        <authorList>
            <person name="Tarr C.L."/>
            <person name="Gladney L.M."/>
        </authorList>
    </citation>
    <scope>NUCLEOTIDE SEQUENCE [LARGE SCALE GENOMIC DNA]</scope>
    <source>
        <strain evidence="3">2756-81</strain>
    </source>
</reference>
<proteinExistence type="predicted"/>
<feature type="chain" id="PRO_5007582607" description="NusG domain-containing protein" evidence="1">
    <location>
        <begin position="20"/>
        <end position="129"/>
    </location>
</feature>
<dbReference type="EMBL" id="LOMK01000002">
    <property type="protein sequence ID" value="KYN23691.1"/>
    <property type="molecule type" value="Genomic_DNA"/>
</dbReference>
<name>A0A151JD49_9VIBR</name>
<evidence type="ECO:0000256" key="1">
    <source>
        <dbReference type="SAM" id="SignalP"/>
    </source>
</evidence>
<evidence type="ECO:0000313" key="3">
    <source>
        <dbReference type="Proteomes" id="UP000075349"/>
    </source>
</evidence>
<gene>
    <name evidence="2" type="ORF">AUQ44_17330</name>
</gene>
<evidence type="ECO:0008006" key="4">
    <source>
        <dbReference type="Google" id="ProtNLM"/>
    </source>
</evidence>
<dbReference type="Proteomes" id="UP000075349">
    <property type="component" value="Unassembled WGS sequence"/>
</dbReference>
<organism evidence="2 3">
    <name type="scientific">Vibrio cidicii</name>
    <dbReference type="NCBI Taxonomy" id="1763883"/>
    <lineage>
        <taxon>Bacteria</taxon>
        <taxon>Pseudomonadati</taxon>
        <taxon>Pseudomonadota</taxon>
        <taxon>Gammaproteobacteria</taxon>
        <taxon>Vibrionales</taxon>
        <taxon>Vibrionaceae</taxon>
        <taxon>Vibrio</taxon>
    </lineage>
</organism>
<keyword evidence="1" id="KW-0732">Signal</keyword>
<dbReference type="AlphaFoldDB" id="A0A151JD49"/>
<protein>
    <recommendedName>
        <fullName evidence="4">NusG domain-containing protein</fullName>
    </recommendedName>
</protein>
<sequence>MLFVKILKLCLLVASICLAAYWAVNFWGPGVKDQSISLLGGFRYLDAGHYEKQIVYIEADKRVTIVIDARVDDYLIKDDVIYLARRPREIYNEDGIVKSRVSDVCEHWKINSHTGDVSKIESIATLKCR</sequence>
<feature type="signal peptide" evidence="1">
    <location>
        <begin position="1"/>
        <end position="19"/>
    </location>
</feature>